<evidence type="ECO:0000313" key="1">
    <source>
        <dbReference type="EMBL" id="NJB99425.1"/>
    </source>
</evidence>
<organism evidence="1 2">
    <name type="scientific">Sphingomonas trueperi</name>
    <dbReference type="NCBI Taxonomy" id="53317"/>
    <lineage>
        <taxon>Bacteria</taxon>
        <taxon>Pseudomonadati</taxon>
        <taxon>Pseudomonadota</taxon>
        <taxon>Alphaproteobacteria</taxon>
        <taxon>Sphingomonadales</taxon>
        <taxon>Sphingomonadaceae</taxon>
        <taxon>Sphingomonas</taxon>
    </lineage>
</organism>
<dbReference type="InterPro" id="IPR006429">
    <property type="entry name" value="Phage_lambda_portal"/>
</dbReference>
<protein>
    <submittedName>
        <fullName evidence="1">Lambda family phage portal protein</fullName>
    </submittedName>
</protein>
<dbReference type="AlphaFoldDB" id="A0A7X5Y450"/>
<comment type="caution">
    <text evidence="1">The sequence shown here is derived from an EMBL/GenBank/DDBJ whole genome shotgun (WGS) entry which is preliminary data.</text>
</comment>
<dbReference type="GO" id="GO:0005198">
    <property type="term" value="F:structural molecule activity"/>
    <property type="evidence" value="ECO:0007669"/>
    <property type="project" value="InterPro"/>
</dbReference>
<dbReference type="GO" id="GO:0019068">
    <property type="term" value="P:virion assembly"/>
    <property type="evidence" value="ECO:0007669"/>
    <property type="project" value="InterPro"/>
</dbReference>
<gene>
    <name evidence="1" type="ORF">GGR89_003766</name>
</gene>
<name>A0A7X5Y450_9SPHN</name>
<proteinExistence type="predicted"/>
<reference evidence="1 2" key="1">
    <citation type="submission" date="2020-03" db="EMBL/GenBank/DDBJ databases">
        <title>Genomic Encyclopedia of Type Strains, Phase IV (KMG-IV): sequencing the most valuable type-strain genomes for metagenomic binning, comparative biology and taxonomic classification.</title>
        <authorList>
            <person name="Goeker M."/>
        </authorList>
    </citation>
    <scope>NUCLEOTIDE SEQUENCE [LARGE SCALE GENOMIC DNA]</scope>
    <source>
        <strain evidence="1 2">DSM 7225</strain>
    </source>
</reference>
<accession>A0A7X5Y450</accession>
<dbReference type="EMBL" id="JAATJB010000015">
    <property type="protein sequence ID" value="NJB99425.1"/>
    <property type="molecule type" value="Genomic_DNA"/>
</dbReference>
<sequence length="479" mass="53349">MNWFERSIAAIAPGVAARRAMARVRVQELTAIERHQGRRTRASAANFDINTGDPNDARPRRTLDRATVIRLASQNPYGKKALNALVNNAVGWGITGTPKGPKALAQLWLDWVEVSDFRGRLNFYGQQELGVRTMFRQGEVFILRRWVRDAAVLPFRIQLVDGGMLATEKFGDNIEDGIQYDEDGNVAGYWFHPARARYRGFKPPVFFAAEDVIHLFVEEDIGQKRGISVFEPVVKRLDDIDETLDADLVRRKIDACFAGFRTLSAEADERPLGEREEREGGLPPIDNIEPGMVFTLEQGEDIKFSDPKPVGGVGDAVKINLLAAAAGMSVTYEQMTGDLSNVNFSSYRAGALEFDTFMSRFQWNTLIPVALNRVWDWFCQAAYEFGRTGKRSYPIRWAPPPRKSIDRKGDAEADILEMQAGLENRRSLLASRGLDHDVFMDETAADLKNQQGKGLYYKGDPFSSAQNAAASADAGSTAA</sequence>
<dbReference type="Pfam" id="PF05136">
    <property type="entry name" value="Phage_portal_2"/>
    <property type="match status" value="1"/>
</dbReference>
<evidence type="ECO:0000313" key="2">
    <source>
        <dbReference type="Proteomes" id="UP000531251"/>
    </source>
</evidence>
<keyword evidence="2" id="KW-1185">Reference proteome</keyword>
<dbReference type="Proteomes" id="UP000531251">
    <property type="component" value="Unassembled WGS sequence"/>
</dbReference>
<dbReference type="RefSeq" id="WP_125977305.1">
    <property type="nucleotide sequence ID" value="NZ_BAAADY010000020.1"/>
</dbReference>